<keyword evidence="10" id="KW-1185">Reference proteome</keyword>
<comment type="similarity">
    <text evidence="2 7">Belongs to the enoyl-CoA hydratase/isomerase family.</text>
</comment>
<accession>A0A9P3Q583</accession>
<protein>
    <submittedName>
        <fullName evidence="9">Enoyl-CoA hydratase</fullName>
    </submittedName>
</protein>
<dbReference type="SUPFAM" id="SSF52096">
    <property type="entry name" value="ClpP/crotonase"/>
    <property type="match status" value="1"/>
</dbReference>
<dbReference type="InterPro" id="IPR001753">
    <property type="entry name" value="Enoyl-CoA_hydra/iso"/>
</dbReference>
<dbReference type="Gene3D" id="3.90.226.10">
    <property type="entry name" value="2-enoyl-CoA Hydratase, Chain A, domain 1"/>
    <property type="match status" value="1"/>
</dbReference>
<dbReference type="Gene3D" id="1.10.12.10">
    <property type="entry name" value="Lyase 2-enoyl-coa Hydratase, Chain A, domain 2"/>
    <property type="match status" value="1"/>
</dbReference>
<evidence type="ECO:0000256" key="2">
    <source>
        <dbReference type="ARBA" id="ARBA00005254"/>
    </source>
</evidence>
<evidence type="ECO:0000256" key="6">
    <source>
        <dbReference type="ARBA" id="ARBA00023717"/>
    </source>
</evidence>
<keyword evidence="4" id="KW-0443">Lipid metabolism</keyword>
<dbReference type="GO" id="GO:0006631">
    <property type="term" value="P:fatty acid metabolic process"/>
    <property type="evidence" value="ECO:0007669"/>
    <property type="project" value="UniProtKB-KW"/>
</dbReference>
<comment type="function">
    <text evidence="1">Could possibly oxidize fatty acids using specific components.</text>
</comment>
<evidence type="ECO:0000256" key="4">
    <source>
        <dbReference type="ARBA" id="ARBA00023098"/>
    </source>
</evidence>
<dbReference type="InterPro" id="IPR014748">
    <property type="entry name" value="Enoyl-CoA_hydra_C"/>
</dbReference>
<evidence type="ECO:0000256" key="1">
    <source>
        <dbReference type="ARBA" id="ARBA00002994"/>
    </source>
</evidence>
<comment type="catalytic activity">
    <reaction evidence="5">
        <text>a (3S)-3-hydroxyacyl-CoA = a (2E)-enoyl-CoA + H2O</text>
        <dbReference type="Rhea" id="RHEA:16105"/>
        <dbReference type="ChEBI" id="CHEBI:15377"/>
        <dbReference type="ChEBI" id="CHEBI:57318"/>
        <dbReference type="ChEBI" id="CHEBI:58856"/>
        <dbReference type="EC" id="4.2.1.17"/>
    </reaction>
</comment>
<sequence>MRALVFIGSNAATRGSRSITAMPVTYDDFPSLRCESNRDGLLNLVLDAPGLNSVGPQMHRDIADIWPVINRDPDVRAVLVRGEGKAFSSGGSFDLIDESMNDYEGRLRIMREARDLVLNLVNFDKPVVSAITGPAVGAGLVVALLADISVAGRSAKIIDGHTKLGVAAGDHAAICWPLLAGMAKAKYYLLTCEPLSGEEAERIGLVSTCVDDDDVLSTATRLAENLADGAQNAIRWTKHSLNHWYRMFAPAFEASLGLEFIGFAGPDVREGLAAHREKRPARFDTGPQS</sequence>
<dbReference type="Proteomes" id="UP001064782">
    <property type="component" value="Unassembled WGS sequence"/>
</dbReference>
<dbReference type="Pfam" id="PF00378">
    <property type="entry name" value="ECH_1"/>
    <property type="match status" value="1"/>
</dbReference>
<dbReference type="InterPro" id="IPR029045">
    <property type="entry name" value="ClpP/crotonase-like_dom_sf"/>
</dbReference>
<dbReference type="AlphaFoldDB" id="A0A9P3Q583"/>
<dbReference type="GO" id="GO:0004300">
    <property type="term" value="F:enoyl-CoA hydratase activity"/>
    <property type="evidence" value="ECO:0007669"/>
    <property type="project" value="UniProtKB-EC"/>
</dbReference>
<evidence type="ECO:0000256" key="3">
    <source>
        <dbReference type="ARBA" id="ARBA00022832"/>
    </source>
</evidence>
<comment type="caution">
    <text evidence="9">The sequence shown here is derived from an EMBL/GenBank/DDBJ whole genome shotgun (WGS) entry which is preliminary data.</text>
</comment>
<dbReference type="PANTHER" id="PTHR43459">
    <property type="entry name" value="ENOYL-COA HYDRATASE"/>
    <property type="match status" value="1"/>
</dbReference>
<dbReference type="PROSITE" id="PS00166">
    <property type="entry name" value="ENOYL_COA_HYDRATASE"/>
    <property type="match status" value="1"/>
</dbReference>
<dbReference type="NCBIfam" id="NF005595">
    <property type="entry name" value="PRK07327.1"/>
    <property type="match status" value="1"/>
</dbReference>
<dbReference type="CDD" id="cd06558">
    <property type="entry name" value="crotonase-like"/>
    <property type="match status" value="1"/>
</dbReference>
<evidence type="ECO:0000313" key="8">
    <source>
        <dbReference type="EMBL" id="GLB83187.1"/>
    </source>
</evidence>
<evidence type="ECO:0000256" key="7">
    <source>
        <dbReference type="RuleBase" id="RU003707"/>
    </source>
</evidence>
<reference evidence="9" key="1">
    <citation type="submission" date="2022-08" db="EMBL/GenBank/DDBJ databases">
        <title>Mycobacterium kiyosense sp. nov., scotochromogenic slow-glowing species isolated from respiratory specimens.</title>
        <authorList>
            <person name="Fukano H."/>
            <person name="Kazumi Y."/>
            <person name="Sakagami N."/>
            <person name="Ato M."/>
            <person name="Mitarai S."/>
            <person name="Hoshino Y."/>
        </authorList>
    </citation>
    <scope>NUCLEOTIDE SEQUENCE</scope>
    <source>
        <strain evidence="9">1413</strain>
        <strain evidence="8">SRL2020-028</strain>
    </source>
</reference>
<evidence type="ECO:0000256" key="5">
    <source>
        <dbReference type="ARBA" id="ARBA00023709"/>
    </source>
</evidence>
<proteinExistence type="inferred from homology"/>
<evidence type="ECO:0000313" key="10">
    <source>
        <dbReference type="Proteomes" id="UP001064782"/>
    </source>
</evidence>
<keyword evidence="3" id="KW-0276">Fatty acid metabolism</keyword>
<dbReference type="Proteomes" id="UP001165663">
    <property type="component" value="Unassembled WGS sequence"/>
</dbReference>
<dbReference type="InterPro" id="IPR018376">
    <property type="entry name" value="Enoyl-CoA_hyd/isom_CS"/>
</dbReference>
<dbReference type="EMBL" id="BRZI01000005">
    <property type="protein sequence ID" value="GLD29405.1"/>
    <property type="molecule type" value="Genomic_DNA"/>
</dbReference>
<gene>
    <name evidence="9" type="primary">echA15</name>
    <name evidence="9" type="ORF">Mkiyose1413_12880</name>
    <name evidence="8" type="ORF">SRL2020028_24430</name>
</gene>
<name>A0A9P3Q583_9MYCO</name>
<organism evidence="9 10">
    <name type="scientific">Mycobacterium kiyosense</name>
    <dbReference type="NCBI Taxonomy" id="2871094"/>
    <lineage>
        <taxon>Bacteria</taxon>
        <taxon>Bacillati</taxon>
        <taxon>Actinomycetota</taxon>
        <taxon>Actinomycetes</taxon>
        <taxon>Mycobacteriales</taxon>
        <taxon>Mycobacteriaceae</taxon>
        <taxon>Mycobacterium</taxon>
    </lineage>
</organism>
<comment type="catalytic activity">
    <reaction evidence="6">
        <text>a 4-saturated-(3S)-3-hydroxyacyl-CoA = a (3E)-enoyl-CoA + H2O</text>
        <dbReference type="Rhea" id="RHEA:20724"/>
        <dbReference type="ChEBI" id="CHEBI:15377"/>
        <dbReference type="ChEBI" id="CHEBI:58521"/>
        <dbReference type="ChEBI" id="CHEBI:137480"/>
        <dbReference type="EC" id="4.2.1.17"/>
    </reaction>
</comment>
<dbReference type="PANTHER" id="PTHR43459:SF3">
    <property type="entry name" value="ENOYL-COA HYDRATASE ECHA15 (ENOYL HYDRASE) (UNSATURATED ACYL-COA HYDRATASE) (CROTONASE)-RELATED"/>
    <property type="match status" value="1"/>
</dbReference>
<dbReference type="EMBL" id="BRXE01000022">
    <property type="protein sequence ID" value="GLB83187.1"/>
    <property type="molecule type" value="Genomic_DNA"/>
</dbReference>
<evidence type="ECO:0000313" key="9">
    <source>
        <dbReference type="EMBL" id="GLD29405.1"/>
    </source>
</evidence>